<proteinExistence type="predicted"/>
<dbReference type="InterPro" id="IPR027417">
    <property type="entry name" value="P-loop_NTPase"/>
</dbReference>
<gene>
    <name evidence="2" type="ORF">C9374_013320</name>
</gene>
<dbReference type="Pfam" id="PF00071">
    <property type="entry name" value="Ras"/>
    <property type="match status" value="1"/>
</dbReference>
<dbReference type="GeneID" id="68105773"/>
<sequence length="177" mass="20772">MIKNVIQSSSSSELIEIMTTNNCQNDLFNHSNKHNDHSLLMNGFIHKMRERTKIFPNIYDYEVKVIILGERRVGKSRFMYRLQHDKFLASDAKNDDFGFGLCSKIVINQRRQYVKGVIWSCSFESSAYFKNADGVILMFDLTRKSSFDDLYKSVHKMKEFCIPNVKCILLYVRKSKM</sequence>
<organism evidence="2 3">
    <name type="scientific">Naegleria lovaniensis</name>
    <name type="common">Amoeba</name>
    <dbReference type="NCBI Taxonomy" id="51637"/>
    <lineage>
        <taxon>Eukaryota</taxon>
        <taxon>Discoba</taxon>
        <taxon>Heterolobosea</taxon>
        <taxon>Tetramitia</taxon>
        <taxon>Eutetramitia</taxon>
        <taxon>Vahlkampfiidae</taxon>
        <taxon>Naegleria</taxon>
    </lineage>
</organism>
<evidence type="ECO:0000313" key="2">
    <source>
        <dbReference type="EMBL" id="KAG2391835.1"/>
    </source>
</evidence>
<dbReference type="EMBL" id="PYSW02000006">
    <property type="protein sequence ID" value="KAG2391835.1"/>
    <property type="molecule type" value="Genomic_DNA"/>
</dbReference>
<protein>
    <submittedName>
        <fullName evidence="2">Uncharacterized protein</fullName>
    </submittedName>
</protein>
<dbReference type="SUPFAM" id="SSF52540">
    <property type="entry name" value="P-loop containing nucleoside triphosphate hydrolases"/>
    <property type="match status" value="1"/>
</dbReference>
<dbReference type="Proteomes" id="UP000816034">
    <property type="component" value="Unassembled WGS sequence"/>
</dbReference>
<dbReference type="AlphaFoldDB" id="A0AA88GVP9"/>
<dbReference type="RefSeq" id="XP_044553729.1">
    <property type="nucleotide sequence ID" value="XM_044689184.1"/>
</dbReference>
<dbReference type="GO" id="GO:0003924">
    <property type="term" value="F:GTPase activity"/>
    <property type="evidence" value="ECO:0007669"/>
    <property type="project" value="InterPro"/>
</dbReference>
<comment type="caution">
    <text evidence="2">The sequence shown here is derived from an EMBL/GenBank/DDBJ whole genome shotgun (WGS) entry which is preliminary data.</text>
</comment>
<reference evidence="2 3" key="1">
    <citation type="journal article" date="2018" name="BMC Genomics">
        <title>The genome of Naegleria lovaniensis, the basis for a comparative approach to unravel pathogenicity factors of the human pathogenic amoeba N. fowleri.</title>
        <authorList>
            <person name="Liechti N."/>
            <person name="Schurch N."/>
            <person name="Bruggmann R."/>
            <person name="Wittwer M."/>
        </authorList>
    </citation>
    <scope>NUCLEOTIDE SEQUENCE [LARGE SCALE GENOMIC DNA]</scope>
    <source>
        <strain evidence="2 3">ATCC 30569</strain>
    </source>
</reference>
<evidence type="ECO:0000256" key="1">
    <source>
        <dbReference type="ARBA" id="ARBA00022741"/>
    </source>
</evidence>
<dbReference type="PANTHER" id="PTHR47978">
    <property type="match status" value="1"/>
</dbReference>
<dbReference type="GO" id="GO:0005525">
    <property type="term" value="F:GTP binding"/>
    <property type="evidence" value="ECO:0007669"/>
    <property type="project" value="InterPro"/>
</dbReference>
<dbReference type="InterPro" id="IPR001806">
    <property type="entry name" value="Small_GTPase"/>
</dbReference>
<dbReference type="Gene3D" id="3.40.50.300">
    <property type="entry name" value="P-loop containing nucleotide triphosphate hydrolases"/>
    <property type="match status" value="1"/>
</dbReference>
<evidence type="ECO:0000313" key="3">
    <source>
        <dbReference type="Proteomes" id="UP000816034"/>
    </source>
</evidence>
<accession>A0AA88GVP9</accession>
<keyword evidence="3" id="KW-1185">Reference proteome</keyword>
<dbReference type="PROSITE" id="PS51419">
    <property type="entry name" value="RAB"/>
    <property type="match status" value="1"/>
</dbReference>
<name>A0AA88GVP9_NAELO</name>
<keyword evidence="1" id="KW-0547">Nucleotide-binding</keyword>